<accession>A0A975H854</accession>
<dbReference type="InterPro" id="IPR047589">
    <property type="entry name" value="DUF11_rpt"/>
</dbReference>
<name>A0A975H854_9FLAO</name>
<dbReference type="PANTHER" id="PTHR34819">
    <property type="entry name" value="LARGE CYSTEINE-RICH PERIPLASMIC PROTEIN OMCB"/>
    <property type="match status" value="1"/>
</dbReference>
<protein>
    <submittedName>
        <fullName evidence="2">DUF11 domain-containing protein</fullName>
    </submittedName>
</protein>
<reference evidence="2 3" key="1">
    <citation type="submission" date="2021-03" db="EMBL/GenBank/DDBJ databases">
        <title>Complete genome of Polaribacter_sp.SM13.</title>
        <authorList>
            <person name="Jeong S.W."/>
            <person name="Bae J.W."/>
        </authorList>
    </citation>
    <scope>NUCLEOTIDE SEQUENCE [LARGE SCALE GENOMIC DNA]</scope>
    <source>
        <strain evidence="2 3">SM13</strain>
    </source>
</reference>
<evidence type="ECO:0000313" key="2">
    <source>
        <dbReference type="EMBL" id="QTE24152.1"/>
    </source>
</evidence>
<dbReference type="InterPro" id="IPR001434">
    <property type="entry name" value="OmcB-like_DUF11"/>
</dbReference>
<dbReference type="AlphaFoldDB" id="A0A975H854"/>
<evidence type="ECO:0000313" key="3">
    <source>
        <dbReference type="Proteomes" id="UP000663920"/>
    </source>
</evidence>
<dbReference type="EMBL" id="CP071869">
    <property type="protein sequence ID" value="QTE24152.1"/>
    <property type="molecule type" value="Genomic_DNA"/>
</dbReference>
<feature type="domain" description="DUF11" evidence="1">
    <location>
        <begin position="301"/>
        <end position="415"/>
    </location>
</feature>
<dbReference type="KEGG" id="pcea:J3359_07780"/>
<dbReference type="Gene3D" id="2.60.40.3080">
    <property type="match status" value="1"/>
</dbReference>
<sequence>MSAQIRISNINFLLVLILSFFSLKSHGQASCKNAADYTTVCIGTNQTFAASTTGVNASTTNPGNNYGCLRSSPNPAWFYFKASSNGSLKINQSNSANRDVDGALWGPFDSLADMTASCNAFGVPLACDYASASTFSFNITAQKDKYYALLVANYSGRATNITLSDGGSTATTDCSPDIVVEKKVNNTTPEENDTVNWTVSVENKGVTNATNVKLTDLLPAGVSYVSHTVNGTYVPSSGLWTIGSLSVGQVKTLNIVSTVDSGTQGKSIINQVKDVLLDQVESNSFPDNLTATINVETNFADLSIKKTIGKAIVKKGDQVVFTLLLKNNGPRIASNIKVKDVLPSGLTYNPSGSIIPAGTTYNQITGIWDLLTTTLAVGGSIELKIAVKVINTGAIITNASEVINLSETDPDSVPNNGN</sequence>
<dbReference type="NCBIfam" id="TIGR01451">
    <property type="entry name" value="B_ant_repeat"/>
    <property type="match status" value="2"/>
</dbReference>
<gene>
    <name evidence="2" type="ORF">J3359_07780</name>
</gene>
<keyword evidence="3" id="KW-1185">Reference proteome</keyword>
<organism evidence="2 3">
    <name type="scientific">Polaribacter cellanae</name>
    <dbReference type="NCBI Taxonomy" id="2818493"/>
    <lineage>
        <taxon>Bacteria</taxon>
        <taxon>Pseudomonadati</taxon>
        <taxon>Bacteroidota</taxon>
        <taxon>Flavobacteriia</taxon>
        <taxon>Flavobacteriales</taxon>
        <taxon>Flavobacteriaceae</taxon>
    </lineage>
</organism>
<evidence type="ECO:0000259" key="1">
    <source>
        <dbReference type="Pfam" id="PF01345"/>
    </source>
</evidence>
<feature type="domain" description="DUF11" evidence="1">
    <location>
        <begin position="177"/>
        <end position="275"/>
    </location>
</feature>
<dbReference type="Proteomes" id="UP000663920">
    <property type="component" value="Chromosome"/>
</dbReference>
<dbReference type="RefSeq" id="WP_208080136.1">
    <property type="nucleotide sequence ID" value="NZ_CP071869.1"/>
</dbReference>
<dbReference type="PANTHER" id="PTHR34819:SF3">
    <property type="entry name" value="CELL SURFACE PROTEIN"/>
    <property type="match status" value="1"/>
</dbReference>
<dbReference type="InterPro" id="IPR051172">
    <property type="entry name" value="Chlamydia_OmcB"/>
</dbReference>
<dbReference type="Pfam" id="PF01345">
    <property type="entry name" value="DUF11"/>
    <property type="match status" value="2"/>
</dbReference>
<proteinExistence type="predicted"/>